<protein>
    <submittedName>
        <fullName evidence="1">DNA-binding protein</fullName>
    </submittedName>
</protein>
<dbReference type="Proteomes" id="UP000007843">
    <property type="component" value="Chromosome"/>
</dbReference>
<organism evidence="1 2">
    <name type="scientific">Klebsiella michiganensis (strain ATCC 8724 / DSM 4798 / JCM 20051 / NBRC 3318 / NRRL B-199 / KCTC 1686 / BUCSAV 143 / CCM 1901)</name>
    <dbReference type="NCBI Taxonomy" id="1006551"/>
    <lineage>
        <taxon>Bacteria</taxon>
        <taxon>Pseudomonadati</taxon>
        <taxon>Pseudomonadota</taxon>
        <taxon>Gammaproteobacteria</taxon>
        <taxon>Enterobacterales</taxon>
        <taxon>Enterobacteriaceae</taxon>
        <taxon>Klebsiella/Raoultella group</taxon>
        <taxon>Klebsiella</taxon>
    </lineage>
</organism>
<dbReference type="RefSeq" id="WP_014230267.1">
    <property type="nucleotide sequence ID" value="NC_016612.1"/>
</dbReference>
<reference evidence="1 2" key="1">
    <citation type="journal article" date="2012" name="J. Bacteriol.">
        <title>Complete genome sequence of Klebsiella oxytoca KCTC 1686, used in production of 2,3-butanediol.</title>
        <authorList>
            <person name="Shin S.H."/>
            <person name="Kim S."/>
            <person name="Kim J.Y."/>
            <person name="Lee S."/>
            <person name="Um Y."/>
            <person name="Oh M.K."/>
            <person name="Kim Y.R."/>
            <person name="Lee J."/>
            <person name="Yang K.S."/>
        </authorList>
    </citation>
    <scope>NUCLEOTIDE SEQUENCE [LARGE SCALE GENOMIC DNA]</scope>
    <source>
        <strain evidence="2">ATCC 8724 / DSM 4798 / JCM 20051 / NBRC 3318 / NRRL B-199 / KCTC 1686</strain>
    </source>
</reference>
<dbReference type="KEGG" id="kox:KOX_26510"/>
<evidence type="ECO:0000313" key="2">
    <source>
        <dbReference type="Proteomes" id="UP000007843"/>
    </source>
</evidence>
<dbReference type="AlphaFoldDB" id="A0A0H3HK66"/>
<sequence length="188" mass="20029">MALYNFTLTLSGVTARTVGLEDALHAAGCADALVCFYGTAVYLEFDRERDSLEQAILSAIADIESASALNARVESVDSALVGLSDIAELTGLTRQAVALLKDGARGSGQFPGPVQRVKGNSPLWRWKTVVGWLVMEGRLAEDSPLVAHATVLDNLNLALQLRATSESTTVLRYLHGFGNQPRACPTVA</sequence>
<accession>A0A0H3HK66</accession>
<dbReference type="EMBL" id="CP003218">
    <property type="protein sequence ID" value="AEX07011.1"/>
    <property type="molecule type" value="Genomic_DNA"/>
</dbReference>
<gene>
    <name evidence="1" type="ordered locus">KOX_26510</name>
</gene>
<evidence type="ECO:0000313" key="1">
    <source>
        <dbReference type="EMBL" id="AEX07011.1"/>
    </source>
</evidence>
<name>A0A0H3HK66_KLEM8</name>
<dbReference type="HOGENOM" id="CLU_089912_1_0_6"/>
<proteinExistence type="predicted"/>
<dbReference type="GO" id="GO:0003677">
    <property type="term" value="F:DNA binding"/>
    <property type="evidence" value="ECO:0007669"/>
    <property type="project" value="UniProtKB-KW"/>
</dbReference>
<keyword evidence="1" id="KW-0238">DNA-binding</keyword>